<evidence type="ECO:0000313" key="2">
    <source>
        <dbReference type="Proteomes" id="UP000092484"/>
    </source>
</evidence>
<reference evidence="1 2" key="1">
    <citation type="submission" date="2016-06" db="EMBL/GenBank/DDBJ databases">
        <title>Genome sequence of Porphyrobacter dokdonensis DSW-74.</title>
        <authorList>
            <person name="Kim J.F."/>
            <person name="Song J.Y."/>
        </authorList>
    </citation>
    <scope>NUCLEOTIDE SEQUENCE [LARGE SCALE GENOMIC DNA]</scope>
    <source>
        <strain evidence="1 2">DSW-74</strain>
    </source>
</reference>
<protein>
    <submittedName>
        <fullName evidence="1">Uncharacterized protein</fullName>
    </submittedName>
</protein>
<dbReference type="STRING" id="1300349.I603_0943"/>
<name>A0A1A7BJZ1_9SPHN</name>
<keyword evidence="2" id="KW-1185">Reference proteome</keyword>
<accession>A0A1A7BJZ1</accession>
<sequence length="53" mass="5873">MEFPRIDFDQIPALEGAQALFGSALQATSAALDDRIVDLMVYIYEVMPPETVL</sequence>
<dbReference type="Proteomes" id="UP000092484">
    <property type="component" value="Unassembled WGS sequence"/>
</dbReference>
<evidence type="ECO:0000313" key="1">
    <source>
        <dbReference type="EMBL" id="OBV11500.1"/>
    </source>
</evidence>
<dbReference type="AlphaFoldDB" id="A0A1A7BJZ1"/>
<organism evidence="1 2">
    <name type="scientific">Erythrobacter dokdonensis DSW-74</name>
    <dbReference type="NCBI Taxonomy" id="1300349"/>
    <lineage>
        <taxon>Bacteria</taxon>
        <taxon>Pseudomonadati</taxon>
        <taxon>Pseudomonadota</taxon>
        <taxon>Alphaproteobacteria</taxon>
        <taxon>Sphingomonadales</taxon>
        <taxon>Erythrobacteraceae</taxon>
        <taxon>Erythrobacter/Porphyrobacter group</taxon>
        <taxon>Erythrobacter</taxon>
    </lineage>
</organism>
<dbReference type="RefSeq" id="WP_157090853.1">
    <property type="nucleotide sequence ID" value="NZ_LZYB01000002.1"/>
</dbReference>
<proteinExistence type="predicted"/>
<gene>
    <name evidence="1" type="ORF">I603_0943</name>
</gene>
<dbReference type="EMBL" id="LZYB01000002">
    <property type="protein sequence ID" value="OBV11500.1"/>
    <property type="molecule type" value="Genomic_DNA"/>
</dbReference>
<comment type="caution">
    <text evidence="1">The sequence shown here is derived from an EMBL/GenBank/DDBJ whole genome shotgun (WGS) entry which is preliminary data.</text>
</comment>